<gene>
    <name evidence="1" type="ORF">EGK_00761</name>
</gene>
<reference evidence="1" key="1">
    <citation type="journal article" date="2011" name="Nat. Biotechnol.">
        <title>Genome sequencing and comparison of two nonhuman primate animal models, the cynomolgus and Chinese rhesus macaques.</title>
        <authorList>
            <person name="Yan G."/>
            <person name="Zhang G."/>
            <person name="Fang X."/>
            <person name="Zhang Y."/>
            <person name="Li C."/>
            <person name="Ling F."/>
            <person name="Cooper D.N."/>
            <person name="Li Q."/>
            <person name="Li Y."/>
            <person name="van Gool A.J."/>
            <person name="Du H."/>
            <person name="Chen J."/>
            <person name="Chen R."/>
            <person name="Zhang P."/>
            <person name="Huang Z."/>
            <person name="Thompson J.R."/>
            <person name="Meng Y."/>
            <person name="Bai Y."/>
            <person name="Wang J."/>
            <person name="Zhuo M."/>
            <person name="Wang T."/>
            <person name="Huang Y."/>
            <person name="Wei L."/>
            <person name="Li J."/>
            <person name="Wang Z."/>
            <person name="Hu H."/>
            <person name="Yang P."/>
            <person name="Le L."/>
            <person name="Stenson P.D."/>
            <person name="Li B."/>
            <person name="Liu X."/>
            <person name="Ball E.V."/>
            <person name="An N."/>
            <person name="Huang Q."/>
            <person name="Zhang Y."/>
            <person name="Fan W."/>
            <person name="Zhang X."/>
            <person name="Li Y."/>
            <person name="Wang W."/>
            <person name="Katze M.G."/>
            <person name="Su B."/>
            <person name="Nielsen R."/>
            <person name="Yang H."/>
            <person name="Wang J."/>
            <person name="Wang X."/>
            <person name="Wang J."/>
        </authorList>
    </citation>
    <scope>NUCLEOTIDE SEQUENCE [LARGE SCALE GENOMIC DNA]</scope>
    <source>
        <strain evidence="1">CR-5</strain>
    </source>
</reference>
<name>G7MH01_MACMU</name>
<feature type="non-terminal residue" evidence="1">
    <location>
        <position position="73"/>
    </location>
</feature>
<accession>G7MH01</accession>
<evidence type="ECO:0000313" key="1">
    <source>
        <dbReference type="EMBL" id="EHH14784.1"/>
    </source>
</evidence>
<feature type="non-terminal residue" evidence="1">
    <location>
        <position position="1"/>
    </location>
</feature>
<proteinExistence type="predicted"/>
<organism evidence="1">
    <name type="scientific">Macaca mulatta</name>
    <name type="common">Rhesus macaque</name>
    <dbReference type="NCBI Taxonomy" id="9544"/>
    <lineage>
        <taxon>Eukaryota</taxon>
        <taxon>Metazoa</taxon>
        <taxon>Chordata</taxon>
        <taxon>Craniata</taxon>
        <taxon>Vertebrata</taxon>
        <taxon>Euteleostomi</taxon>
        <taxon>Mammalia</taxon>
        <taxon>Eutheria</taxon>
        <taxon>Euarchontoglires</taxon>
        <taxon>Primates</taxon>
        <taxon>Haplorrhini</taxon>
        <taxon>Catarrhini</taxon>
        <taxon>Cercopithecidae</taxon>
        <taxon>Cercopithecinae</taxon>
        <taxon>Macaca</taxon>
    </lineage>
</organism>
<sequence>SPLNFRGASALRDWNGMLVETSEKKSISLRLSATIAPGYSGSDAMCLVRLDDKNAMHFHLVLLWHSLLESSLP</sequence>
<protein>
    <submittedName>
        <fullName evidence="1">Uncharacterized protein</fullName>
    </submittedName>
</protein>
<dbReference type="Proteomes" id="UP000013456">
    <property type="component" value="Chromosome 1"/>
</dbReference>
<dbReference type="EMBL" id="CM001253">
    <property type="protein sequence ID" value="EHH14784.1"/>
    <property type="molecule type" value="Genomic_DNA"/>
</dbReference>
<dbReference type="AlphaFoldDB" id="G7MH01"/>